<dbReference type="InterPro" id="IPR029063">
    <property type="entry name" value="SAM-dependent_MTases_sf"/>
</dbReference>
<proteinExistence type="predicted"/>
<name>A0A371P3N5_9ACTN</name>
<feature type="domain" description="Methyltransferase" evidence="1">
    <location>
        <begin position="47"/>
        <end position="143"/>
    </location>
</feature>
<dbReference type="RefSeq" id="WP_119705115.1">
    <property type="nucleotide sequence ID" value="NZ_JBHSOI010000002.1"/>
</dbReference>
<keyword evidence="2" id="KW-0808">Transferase</keyword>
<dbReference type="Pfam" id="PF13649">
    <property type="entry name" value="Methyltransf_25"/>
    <property type="match status" value="1"/>
</dbReference>
<dbReference type="OrthoDB" id="3382693at2"/>
<accession>A0A371P3N5</accession>
<keyword evidence="3" id="KW-1185">Reference proteome</keyword>
<comment type="caution">
    <text evidence="2">The sequence shown here is derived from an EMBL/GenBank/DDBJ whole genome shotgun (WGS) entry which is preliminary data.</text>
</comment>
<dbReference type="GO" id="GO:0008168">
    <property type="term" value="F:methyltransferase activity"/>
    <property type="evidence" value="ECO:0007669"/>
    <property type="project" value="UniProtKB-KW"/>
</dbReference>
<dbReference type="AlphaFoldDB" id="A0A371P3N5"/>
<dbReference type="PANTHER" id="PTHR43591:SF24">
    <property type="entry name" value="2-METHOXY-6-POLYPRENYL-1,4-BENZOQUINOL METHYLASE, MITOCHONDRIAL"/>
    <property type="match status" value="1"/>
</dbReference>
<dbReference type="Proteomes" id="UP000265581">
    <property type="component" value="Unassembled WGS sequence"/>
</dbReference>
<evidence type="ECO:0000313" key="3">
    <source>
        <dbReference type="Proteomes" id="UP000265581"/>
    </source>
</evidence>
<reference evidence="2 3" key="1">
    <citation type="submission" date="2018-08" db="EMBL/GenBank/DDBJ databases">
        <title>Aeromicrobium sp. M2KJ-4, whole genome shotgun sequence.</title>
        <authorList>
            <person name="Tuo L."/>
        </authorList>
    </citation>
    <scope>NUCLEOTIDE SEQUENCE [LARGE SCALE GENOMIC DNA]</scope>
    <source>
        <strain evidence="2 3">M2KJ-4</strain>
    </source>
</reference>
<keyword evidence="2" id="KW-0489">Methyltransferase</keyword>
<dbReference type="Gene3D" id="3.40.50.150">
    <property type="entry name" value="Vaccinia Virus protein VP39"/>
    <property type="match status" value="1"/>
</dbReference>
<evidence type="ECO:0000313" key="2">
    <source>
        <dbReference type="EMBL" id="REK70525.1"/>
    </source>
</evidence>
<dbReference type="CDD" id="cd02440">
    <property type="entry name" value="AdoMet_MTases"/>
    <property type="match status" value="1"/>
</dbReference>
<dbReference type="EMBL" id="QUBR01000002">
    <property type="protein sequence ID" value="REK70525.1"/>
    <property type="molecule type" value="Genomic_DNA"/>
</dbReference>
<dbReference type="GO" id="GO:0032259">
    <property type="term" value="P:methylation"/>
    <property type="evidence" value="ECO:0007669"/>
    <property type="project" value="UniProtKB-KW"/>
</dbReference>
<dbReference type="SUPFAM" id="SSF53335">
    <property type="entry name" value="S-adenosyl-L-methionine-dependent methyltransferases"/>
    <property type="match status" value="1"/>
</dbReference>
<dbReference type="PANTHER" id="PTHR43591">
    <property type="entry name" value="METHYLTRANSFERASE"/>
    <property type="match status" value="1"/>
</dbReference>
<dbReference type="InterPro" id="IPR041698">
    <property type="entry name" value="Methyltransf_25"/>
</dbReference>
<organism evidence="2 3">
    <name type="scientific">Aeromicrobium endophyticum</name>
    <dbReference type="NCBI Taxonomy" id="2292704"/>
    <lineage>
        <taxon>Bacteria</taxon>
        <taxon>Bacillati</taxon>
        <taxon>Actinomycetota</taxon>
        <taxon>Actinomycetes</taxon>
        <taxon>Propionibacteriales</taxon>
        <taxon>Nocardioidaceae</taxon>
        <taxon>Aeromicrobium</taxon>
    </lineage>
</organism>
<gene>
    <name evidence="2" type="ORF">DX116_15465</name>
</gene>
<sequence length="275" mass="29225">MTHDHARHAHHDDLAQILDLDAEVFAPALDTVYADIALAADGPIRTILDLGAGTGTGTFGLLRHFEDARATAVDASPEMLAHLGREAARLGLGDRATTLVADLDQQVPDVEPVDLVWASASLHHLADPDRTLAEVVRLVRPGGLMAVLELDGFPRFVPDDAPGGAAEARAHALIDADRAVDMPSMGSDWGARLTKAGLDVEQHRSVVLQLTAPLPEVVGRYAAATLTRVAGAVAERLEPEDAAALDALLDGGPDDVRHRPDLRVGAERQLWIARL</sequence>
<protein>
    <submittedName>
        <fullName evidence="2">Class I SAM-dependent methyltransferase</fullName>
    </submittedName>
</protein>
<evidence type="ECO:0000259" key="1">
    <source>
        <dbReference type="Pfam" id="PF13649"/>
    </source>
</evidence>